<dbReference type="InParanoid" id="A0A5R8QCD0"/>
<dbReference type="NCBIfam" id="TIGR00040">
    <property type="entry name" value="yfcE"/>
    <property type="match status" value="1"/>
</dbReference>
<evidence type="ECO:0000259" key="3">
    <source>
        <dbReference type="Pfam" id="PF12850"/>
    </source>
</evidence>
<dbReference type="RefSeq" id="WP_138191080.1">
    <property type="nucleotide sequence ID" value="NZ_VBWP01000005.1"/>
</dbReference>
<gene>
    <name evidence="4" type="ORF">FEZ08_07365</name>
</gene>
<comment type="caution">
    <text evidence="4">The sequence shown here is derived from an EMBL/GenBank/DDBJ whole genome shotgun (WGS) entry which is preliminary data.</text>
</comment>
<name>A0A5R8QCD0_9FIRM</name>
<protein>
    <recommendedName>
        <fullName evidence="2">Phosphoesterase</fullName>
        <ecNumber evidence="2">3.1.4.-</ecNumber>
    </recommendedName>
</protein>
<dbReference type="EC" id="3.1.4.-" evidence="2"/>
<proteinExistence type="inferred from homology"/>
<evidence type="ECO:0000313" key="5">
    <source>
        <dbReference type="Proteomes" id="UP000306912"/>
    </source>
</evidence>
<dbReference type="Gene3D" id="3.60.21.10">
    <property type="match status" value="1"/>
</dbReference>
<evidence type="ECO:0000313" key="4">
    <source>
        <dbReference type="EMBL" id="TLG73940.1"/>
    </source>
</evidence>
<keyword evidence="5" id="KW-1185">Reference proteome</keyword>
<dbReference type="Proteomes" id="UP000306912">
    <property type="component" value="Unassembled WGS sequence"/>
</dbReference>
<dbReference type="FunCoup" id="A0A5R8QCD0">
    <property type="interactions" value="2"/>
</dbReference>
<accession>A0A5R8QCD0</accession>
<evidence type="ECO:0000256" key="1">
    <source>
        <dbReference type="ARBA" id="ARBA00008950"/>
    </source>
</evidence>
<comment type="similarity">
    <text evidence="1 2">Belongs to the metallophosphoesterase superfamily. YfcE family.</text>
</comment>
<dbReference type="InterPro" id="IPR024654">
    <property type="entry name" value="Calcineurin-like_PHP_lpxH"/>
</dbReference>
<feature type="domain" description="Calcineurin-like phosphoesterase" evidence="3">
    <location>
        <begin position="3"/>
        <end position="145"/>
    </location>
</feature>
<reference evidence="4 5" key="1">
    <citation type="submission" date="2019-05" db="EMBL/GenBank/DDBJ databases">
        <title>Culicoidintestinum kansasii gen. nov., sp. nov. from the gastrointestinal tract of the biting midge, Culicoides sonorensis.</title>
        <authorList>
            <person name="Neupane S."/>
            <person name="Ghosh A."/>
            <person name="Gunther S."/>
            <person name="Martin K."/>
            <person name="Zurek L."/>
        </authorList>
    </citation>
    <scope>NUCLEOTIDE SEQUENCE [LARGE SCALE GENOMIC DNA]</scope>
    <source>
        <strain evidence="4 5">CS-1</strain>
    </source>
</reference>
<dbReference type="OrthoDB" id="9800565at2"/>
<dbReference type="EMBL" id="VBWP01000005">
    <property type="protein sequence ID" value="TLG73940.1"/>
    <property type="molecule type" value="Genomic_DNA"/>
</dbReference>
<dbReference type="AlphaFoldDB" id="A0A5R8QCD0"/>
<keyword evidence="2" id="KW-0479">Metal-binding</keyword>
<dbReference type="SUPFAM" id="SSF56300">
    <property type="entry name" value="Metallo-dependent phosphatases"/>
    <property type="match status" value="1"/>
</dbReference>
<comment type="cofactor">
    <cofactor evidence="2">
        <name>a divalent metal cation</name>
        <dbReference type="ChEBI" id="CHEBI:60240"/>
    </cofactor>
</comment>
<evidence type="ECO:0000256" key="2">
    <source>
        <dbReference type="RuleBase" id="RU362039"/>
    </source>
</evidence>
<dbReference type="PANTHER" id="PTHR11124">
    <property type="entry name" value="VACUOLAR SORTING PROTEIN VPS29"/>
    <property type="match status" value="1"/>
</dbReference>
<dbReference type="Pfam" id="PF12850">
    <property type="entry name" value="Metallophos_2"/>
    <property type="match status" value="1"/>
</dbReference>
<dbReference type="GO" id="GO:0046872">
    <property type="term" value="F:metal ion binding"/>
    <property type="evidence" value="ECO:0007669"/>
    <property type="project" value="UniProtKB-KW"/>
</dbReference>
<dbReference type="InterPro" id="IPR029052">
    <property type="entry name" value="Metallo-depent_PP-like"/>
</dbReference>
<sequence length="167" mass="18531">MKKVVIISDTHFQTKYITAVNKLHSDADLFIHCGDSQLEVTHPELAGYVKVKGNNDFGDYPKFAVTDLGNERFFVTHGHLYSIEFGPDVVVQAAREQGATIACYGHTHVPVAEVVNGVLCINPGSTSFPRGKVRVGSYAILYLEDDGSRRVRFYNSNDHTDITDELL</sequence>
<dbReference type="GO" id="GO:0016787">
    <property type="term" value="F:hydrolase activity"/>
    <property type="evidence" value="ECO:0007669"/>
    <property type="project" value="UniProtKB-UniRule"/>
</dbReference>
<organism evidence="4 5">
    <name type="scientific">Culicoidibacter larvae</name>
    <dbReference type="NCBI Taxonomy" id="2579976"/>
    <lineage>
        <taxon>Bacteria</taxon>
        <taxon>Bacillati</taxon>
        <taxon>Bacillota</taxon>
        <taxon>Culicoidibacteria</taxon>
        <taxon>Culicoidibacterales</taxon>
        <taxon>Culicoidibacteraceae</taxon>
        <taxon>Culicoidibacter</taxon>
    </lineage>
</organism>
<dbReference type="InterPro" id="IPR000979">
    <property type="entry name" value="Phosphodiesterase_MJ0936/Vps29"/>
</dbReference>